<accession>A0A645AQU7</accession>
<organism evidence="1">
    <name type="scientific">bioreactor metagenome</name>
    <dbReference type="NCBI Taxonomy" id="1076179"/>
    <lineage>
        <taxon>unclassified sequences</taxon>
        <taxon>metagenomes</taxon>
        <taxon>ecological metagenomes</taxon>
    </lineage>
</organism>
<dbReference type="AlphaFoldDB" id="A0A645AQU7"/>
<dbReference type="EMBL" id="VSSQ01014916">
    <property type="protein sequence ID" value="MPM54691.1"/>
    <property type="molecule type" value="Genomic_DNA"/>
</dbReference>
<gene>
    <name evidence="1" type="ORF">SDC9_101470</name>
</gene>
<comment type="caution">
    <text evidence="1">The sequence shown here is derived from an EMBL/GenBank/DDBJ whole genome shotgun (WGS) entry which is preliminary data.</text>
</comment>
<proteinExistence type="predicted"/>
<sequence length="261" mass="29529">MADMTGQGGQDRVREAVCIETQKIYDSCRAKECLEDMRVYLTPSGQEAVNSATSVKPKKAEVLWAYIDVEPVPFNRGYYTVDIRYYFKISFYAYHAISKPCEVCGLSVYSKRVMLFGSEGSARTYTSLYRPSATDIQLGVTSNLPHASVEIIDPIMLSMRLSESRCCNSCSDFEATNIPDAISCYFDGTLIDNQDRRVYVTLGLFSIIRLSRNVQLSIPAYDFCMPDNDGECDSETPCDVFRKFNFPVDEFMPPSEQKRCD</sequence>
<evidence type="ECO:0000313" key="1">
    <source>
        <dbReference type="EMBL" id="MPM54691.1"/>
    </source>
</evidence>
<name>A0A645AQU7_9ZZZZ</name>
<reference evidence="1" key="1">
    <citation type="submission" date="2019-08" db="EMBL/GenBank/DDBJ databases">
        <authorList>
            <person name="Kucharzyk K."/>
            <person name="Murdoch R.W."/>
            <person name="Higgins S."/>
            <person name="Loffler F."/>
        </authorList>
    </citation>
    <scope>NUCLEOTIDE SEQUENCE</scope>
</reference>
<protein>
    <submittedName>
        <fullName evidence="1">Uncharacterized protein</fullName>
    </submittedName>
</protein>